<evidence type="ECO:0000256" key="4">
    <source>
        <dbReference type="ARBA" id="ARBA00022691"/>
    </source>
</evidence>
<dbReference type="InterPro" id="IPR050161">
    <property type="entry name" value="Siro_Cobalamin_biosynth"/>
</dbReference>
<accession>A0A3B0XYE7</accession>
<dbReference type="InterPro" id="IPR006366">
    <property type="entry name" value="CobA/CysG_C"/>
</dbReference>
<dbReference type="InterPro" id="IPR014777">
    <property type="entry name" value="4pyrrole_Mease_sub1"/>
</dbReference>
<protein>
    <recommendedName>
        <fullName evidence="1">uroporphyrinogen-III C-methyltransferase</fullName>
        <ecNumber evidence="1">2.1.1.107</ecNumber>
    </recommendedName>
</protein>
<dbReference type="GO" id="GO:0004851">
    <property type="term" value="F:uroporphyrin-III C-methyltransferase activity"/>
    <property type="evidence" value="ECO:0007669"/>
    <property type="project" value="UniProtKB-EC"/>
</dbReference>
<keyword evidence="3 7" id="KW-0808">Transferase</keyword>
<dbReference type="SUPFAM" id="SSF53790">
    <property type="entry name" value="Tetrapyrrole methylase"/>
    <property type="match status" value="1"/>
</dbReference>
<evidence type="ECO:0000259" key="6">
    <source>
        <dbReference type="Pfam" id="PF00590"/>
    </source>
</evidence>
<evidence type="ECO:0000256" key="5">
    <source>
        <dbReference type="ARBA" id="ARBA00023244"/>
    </source>
</evidence>
<evidence type="ECO:0000256" key="2">
    <source>
        <dbReference type="ARBA" id="ARBA00022603"/>
    </source>
</evidence>
<organism evidence="7">
    <name type="scientific">hydrothermal vent metagenome</name>
    <dbReference type="NCBI Taxonomy" id="652676"/>
    <lineage>
        <taxon>unclassified sequences</taxon>
        <taxon>metagenomes</taxon>
        <taxon>ecological metagenomes</taxon>
    </lineage>
</organism>
<dbReference type="NCBIfam" id="NF004790">
    <property type="entry name" value="PRK06136.1"/>
    <property type="match status" value="1"/>
</dbReference>
<gene>
    <name evidence="7" type="ORF">MNBD_GAMMA09-3412</name>
</gene>
<dbReference type="PROSITE" id="PS00840">
    <property type="entry name" value="SUMT_2"/>
    <property type="match status" value="1"/>
</dbReference>
<evidence type="ECO:0000256" key="1">
    <source>
        <dbReference type="ARBA" id="ARBA00012162"/>
    </source>
</evidence>
<name>A0A3B0XYE7_9ZZZZ</name>
<dbReference type="GO" id="GO:0032259">
    <property type="term" value="P:methylation"/>
    <property type="evidence" value="ECO:0007669"/>
    <property type="project" value="UniProtKB-KW"/>
</dbReference>
<proteinExistence type="predicted"/>
<evidence type="ECO:0000313" key="7">
    <source>
        <dbReference type="EMBL" id="VAW68327.1"/>
    </source>
</evidence>
<dbReference type="NCBIfam" id="TIGR01469">
    <property type="entry name" value="cobA_cysG_Cterm"/>
    <property type="match status" value="1"/>
</dbReference>
<sequence>MSNQACVYLVGTGPGDADLLTLKALRLMQSADVIVYDRLVSQQVLNLIPSGIAQIYVGKASGHHSLKQTEINQLLVRCAEKNRRVVRLKGGDPFVFGRGSEEALYLVQHGICFEVVPGITAASAVSSYAGIPLTHRGLSRGVKIITGHAQENRPLDINWKKLADKDHTIVVYMGLENIRQISQQLIIHGLAAETPVAAIENGAGEKQRRIISTLSKIADSVKKQRVQAPVLFVMGEVVRLADQLDWYSGIKMEAENIPQNKPGKKYAHL</sequence>
<dbReference type="EC" id="2.1.1.107" evidence="1"/>
<feature type="domain" description="Tetrapyrrole methylase" evidence="6">
    <location>
        <begin position="7"/>
        <end position="217"/>
    </location>
</feature>
<dbReference type="Gene3D" id="3.40.1010.10">
    <property type="entry name" value="Cobalt-precorrin-4 Transmethylase, Domain 1"/>
    <property type="match status" value="1"/>
</dbReference>
<dbReference type="CDD" id="cd11642">
    <property type="entry name" value="SUMT"/>
    <property type="match status" value="1"/>
</dbReference>
<dbReference type="PANTHER" id="PTHR45790:SF3">
    <property type="entry name" value="S-ADENOSYL-L-METHIONINE-DEPENDENT UROPORPHYRINOGEN III METHYLTRANSFERASE, CHLOROPLASTIC"/>
    <property type="match status" value="1"/>
</dbReference>
<reference evidence="7" key="1">
    <citation type="submission" date="2018-06" db="EMBL/GenBank/DDBJ databases">
        <authorList>
            <person name="Zhirakovskaya E."/>
        </authorList>
    </citation>
    <scope>NUCLEOTIDE SEQUENCE</scope>
</reference>
<dbReference type="FunFam" id="3.30.950.10:FF:000001">
    <property type="entry name" value="Siroheme synthase"/>
    <property type="match status" value="1"/>
</dbReference>
<keyword evidence="2 7" id="KW-0489">Methyltransferase</keyword>
<dbReference type="GO" id="GO:0019354">
    <property type="term" value="P:siroheme biosynthetic process"/>
    <property type="evidence" value="ECO:0007669"/>
    <property type="project" value="InterPro"/>
</dbReference>
<dbReference type="PANTHER" id="PTHR45790">
    <property type="entry name" value="SIROHEME SYNTHASE-RELATED"/>
    <property type="match status" value="1"/>
</dbReference>
<keyword evidence="5" id="KW-0627">Porphyrin biosynthesis</keyword>
<dbReference type="Pfam" id="PF00590">
    <property type="entry name" value="TP_methylase"/>
    <property type="match status" value="1"/>
</dbReference>
<dbReference type="FunFam" id="3.40.1010.10:FF:000001">
    <property type="entry name" value="Siroheme synthase"/>
    <property type="match status" value="1"/>
</dbReference>
<dbReference type="InterPro" id="IPR000878">
    <property type="entry name" value="4pyrrol_Mease"/>
</dbReference>
<dbReference type="AlphaFoldDB" id="A0A3B0XYE7"/>
<dbReference type="Gene3D" id="3.30.950.10">
    <property type="entry name" value="Methyltransferase, Cobalt-precorrin-4 Transmethylase, Domain 2"/>
    <property type="match status" value="1"/>
</dbReference>
<dbReference type="InterPro" id="IPR003043">
    <property type="entry name" value="Uropor_MeTrfase_CS"/>
</dbReference>
<dbReference type="InterPro" id="IPR014776">
    <property type="entry name" value="4pyrrole_Mease_sub2"/>
</dbReference>
<keyword evidence="4" id="KW-0949">S-adenosyl-L-methionine</keyword>
<dbReference type="PROSITE" id="PS00839">
    <property type="entry name" value="SUMT_1"/>
    <property type="match status" value="1"/>
</dbReference>
<evidence type="ECO:0000256" key="3">
    <source>
        <dbReference type="ARBA" id="ARBA00022679"/>
    </source>
</evidence>
<dbReference type="InterPro" id="IPR035996">
    <property type="entry name" value="4pyrrol_Methylase_sf"/>
</dbReference>
<dbReference type="EMBL" id="UOFI01000125">
    <property type="protein sequence ID" value="VAW68327.1"/>
    <property type="molecule type" value="Genomic_DNA"/>
</dbReference>